<evidence type="ECO:0000256" key="1">
    <source>
        <dbReference type="SAM" id="MobiDB-lite"/>
    </source>
</evidence>
<organism evidence="2 3">
    <name type="scientific">Microthyrium microscopicum</name>
    <dbReference type="NCBI Taxonomy" id="703497"/>
    <lineage>
        <taxon>Eukaryota</taxon>
        <taxon>Fungi</taxon>
        <taxon>Dikarya</taxon>
        <taxon>Ascomycota</taxon>
        <taxon>Pezizomycotina</taxon>
        <taxon>Dothideomycetes</taxon>
        <taxon>Dothideomycetes incertae sedis</taxon>
        <taxon>Microthyriales</taxon>
        <taxon>Microthyriaceae</taxon>
        <taxon>Microthyrium</taxon>
    </lineage>
</organism>
<dbReference type="AlphaFoldDB" id="A0A6A6UDW9"/>
<name>A0A6A6UDW9_9PEZI</name>
<dbReference type="EMBL" id="MU004234">
    <property type="protein sequence ID" value="KAF2670529.1"/>
    <property type="molecule type" value="Genomic_DNA"/>
</dbReference>
<protein>
    <submittedName>
        <fullName evidence="2">Uncharacterized protein</fullName>
    </submittedName>
</protein>
<accession>A0A6A6UDW9</accession>
<sequence>MFPSDICKTARMPRPKRPLADANTNSIPERSTGNKRTKASKNNTTATAASASSPRTITDEFITFARPIFDRRDEWRKDKDFDSDDEDATAPIEQQLKDDLEKYTGKPLRDFPGHKWTVSKKGKELAEKYALARMKSDQDMFDLHIFNDYVGYAEQEIIENMIVDFTTEFSKKSRSPLAIWSCMEAIALYMNVVEIRWWYMIDAGDQVQECATCLAYTFFAAIGVLKQENLLKPDSPIPNISLVVAMLLRWFSIGLPDHVEVSKKIPRTIVHLMKENNVPISGLHDMSFMVCFNGPLDGFLKKVVKNFHELDDLNDPFAYLTEHREYVANYGTPKIGGSRYDITRMTKKERKQHSFSTPPEDPMAKIPKGFFDTPPAII</sequence>
<evidence type="ECO:0000313" key="3">
    <source>
        <dbReference type="Proteomes" id="UP000799302"/>
    </source>
</evidence>
<reference evidence="2" key="1">
    <citation type="journal article" date="2020" name="Stud. Mycol.">
        <title>101 Dothideomycetes genomes: a test case for predicting lifestyles and emergence of pathogens.</title>
        <authorList>
            <person name="Haridas S."/>
            <person name="Albert R."/>
            <person name="Binder M."/>
            <person name="Bloem J."/>
            <person name="Labutti K."/>
            <person name="Salamov A."/>
            <person name="Andreopoulos B."/>
            <person name="Baker S."/>
            <person name="Barry K."/>
            <person name="Bills G."/>
            <person name="Bluhm B."/>
            <person name="Cannon C."/>
            <person name="Castanera R."/>
            <person name="Culley D."/>
            <person name="Daum C."/>
            <person name="Ezra D."/>
            <person name="Gonzalez J."/>
            <person name="Henrissat B."/>
            <person name="Kuo A."/>
            <person name="Liang C."/>
            <person name="Lipzen A."/>
            <person name="Lutzoni F."/>
            <person name="Magnuson J."/>
            <person name="Mondo S."/>
            <person name="Nolan M."/>
            <person name="Ohm R."/>
            <person name="Pangilinan J."/>
            <person name="Park H.-J."/>
            <person name="Ramirez L."/>
            <person name="Alfaro M."/>
            <person name="Sun H."/>
            <person name="Tritt A."/>
            <person name="Yoshinaga Y."/>
            <person name="Zwiers L.-H."/>
            <person name="Turgeon B."/>
            <person name="Goodwin S."/>
            <person name="Spatafora J."/>
            <person name="Crous P."/>
            <person name="Grigoriev I."/>
        </authorList>
    </citation>
    <scope>NUCLEOTIDE SEQUENCE</scope>
    <source>
        <strain evidence="2">CBS 115976</strain>
    </source>
</reference>
<dbReference type="OrthoDB" id="10037289at2759"/>
<feature type="compositionally biased region" description="Low complexity" evidence="1">
    <location>
        <begin position="40"/>
        <end position="53"/>
    </location>
</feature>
<proteinExistence type="predicted"/>
<evidence type="ECO:0000313" key="2">
    <source>
        <dbReference type="EMBL" id="KAF2670529.1"/>
    </source>
</evidence>
<keyword evidence="3" id="KW-1185">Reference proteome</keyword>
<dbReference type="Proteomes" id="UP000799302">
    <property type="component" value="Unassembled WGS sequence"/>
</dbReference>
<feature type="region of interest" description="Disordered" evidence="1">
    <location>
        <begin position="1"/>
        <end position="53"/>
    </location>
</feature>
<feature type="compositionally biased region" description="Polar residues" evidence="1">
    <location>
        <begin position="22"/>
        <end position="31"/>
    </location>
</feature>
<gene>
    <name evidence="2" type="ORF">BT63DRAFT_424458</name>
</gene>
<feature type="region of interest" description="Disordered" evidence="1">
    <location>
        <begin position="79"/>
        <end position="99"/>
    </location>
</feature>